<dbReference type="AlphaFoldDB" id="A0A399EPN6"/>
<proteinExistence type="predicted"/>
<evidence type="ECO:0000313" key="1">
    <source>
        <dbReference type="EMBL" id="RIH85506.1"/>
    </source>
</evidence>
<accession>A0A399EPN6</accession>
<reference evidence="1 2" key="1">
    <citation type="submission" date="2018-08" db="EMBL/GenBank/DDBJ databases">
        <title>Meiothermus roseus NBRC 110900 genome sequencing project.</title>
        <authorList>
            <person name="Da Costa M.S."/>
            <person name="Albuquerque L."/>
            <person name="Raposo P."/>
            <person name="Froufe H.J.C."/>
            <person name="Barroso C.S."/>
            <person name="Egas C."/>
        </authorList>
    </citation>
    <scope>NUCLEOTIDE SEQUENCE [LARGE SCALE GENOMIC DNA]</scope>
    <source>
        <strain evidence="1 2">NBRC 110900</strain>
    </source>
</reference>
<dbReference type="RefSeq" id="WP_119278191.1">
    <property type="nucleotide sequence ID" value="NZ_QWLA01000041.1"/>
</dbReference>
<protein>
    <submittedName>
        <fullName evidence="1">Uncharacterized protein</fullName>
    </submittedName>
</protein>
<dbReference type="Proteomes" id="UP000265341">
    <property type="component" value="Unassembled WGS sequence"/>
</dbReference>
<keyword evidence="2" id="KW-1185">Reference proteome</keyword>
<gene>
    <name evidence="1" type="ORF">Mrose_02180</name>
</gene>
<comment type="caution">
    <text evidence="1">The sequence shown here is derived from an EMBL/GenBank/DDBJ whole genome shotgun (WGS) entry which is preliminary data.</text>
</comment>
<dbReference type="OrthoDB" id="34517at2"/>
<sequence>MKRERVVFLGERVIVGEEIDPDELPDREGFRRQAARWGGPEDVLILRNARLEEASAGERIDYLMIRRSEISALGIGMAAVEGFGPASVH</sequence>
<name>A0A399EPN6_9DEIN</name>
<dbReference type="EMBL" id="QWLA01000041">
    <property type="protein sequence ID" value="RIH85506.1"/>
    <property type="molecule type" value="Genomic_DNA"/>
</dbReference>
<evidence type="ECO:0000313" key="2">
    <source>
        <dbReference type="Proteomes" id="UP000265341"/>
    </source>
</evidence>
<organism evidence="1 2">
    <name type="scientific">Calidithermus roseus</name>
    <dbReference type="NCBI Taxonomy" id="1644118"/>
    <lineage>
        <taxon>Bacteria</taxon>
        <taxon>Thermotogati</taxon>
        <taxon>Deinococcota</taxon>
        <taxon>Deinococci</taxon>
        <taxon>Thermales</taxon>
        <taxon>Thermaceae</taxon>
        <taxon>Calidithermus</taxon>
    </lineage>
</organism>